<dbReference type="Pfam" id="PF00535">
    <property type="entry name" value="Glycos_transf_2"/>
    <property type="match status" value="1"/>
</dbReference>
<dbReference type="PANTHER" id="PTHR48090:SF7">
    <property type="entry name" value="RFBJ PROTEIN"/>
    <property type="match status" value="1"/>
</dbReference>
<dbReference type="InterPro" id="IPR050256">
    <property type="entry name" value="Glycosyltransferase_2"/>
</dbReference>
<name>A0A7V5RP36_CALAY</name>
<dbReference type="Gene3D" id="3.90.550.10">
    <property type="entry name" value="Spore Coat Polysaccharide Biosynthesis Protein SpsA, Chain A"/>
    <property type="match status" value="1"/>
</dbReference>
<reference evidence="2" key="1">
    <citation type="journal article" date="2020" name="mSystems">
        <title>Genome- and Community-Level Interaction Insights into Carbon Utilization and Element Cycling Functions of Hydrothermarchaeota in Hydrothermal Sediment.</title>
        <authorList>
            <person name="Zhou Z."/>
            <person name="Liu Y."/>
            <person name="Xu W."/>
            <person name="Pan J."/>
            <person name="Luo Z.H."/>
            <person name="Li M."/>
        </authorList>
    </citation>
    <scope>NUCLEOTIDE SEQUENCE [LARGE SCALE GENOMIC DNA]</scope>
    <source>
        <strain evidence="2">HyVt-460</strain>
    </source>
</reference>
<evidence type="ECO:0000313" key="2">
    <source>
        <dbReference type="EMBL" id="HHM02148.1"/>
    </source>
</evidence>
<feature type="domain" description="Glycosyltransferase 2-like" evidence="1">
    <location>
        <begin position="6"/>
        <end position="168"/>
    </location>
</feature>
<dbReference type="InterPro" id="IPR029044">
    <property type="entry name" value="Nucleotide-diphossugar_trans"/>
</dbReference>
<proteinExistence type="predicted"/>
<dbReference type="PANTHER" id="PTHR48090">
    <property type="entry name" value="UNDECAPRENYL-PHOSPHATE 4-DEOXY-4-FORMAMIDO-L-ARABINOSE TRANSFERASE-RELATED"/>
    <property type="match status" value="1"/>
</dbReference>
<dbReference type="InterPro" id="IPR001173">
    <property type="entry name" value="Glyco_trans_2-like"/>
</dbReference>
<evidence type="ECO:0000259" key="1">
    <source>
        <dbReference type="Pfam" id="PF00535"/>
    </source>
</evidence>
<dbReference type="AlphaFoldDB" id="A0A7V5RP36"/>
<sequence>MELTYTILIPAYNAENSLAELLESIQQHTAEFSPEKLIVVDDGSTDDTCNIARSHAVELISLPENRGKGAALKAGYAHFLSACRGDYLLTLDADLQHPPQNIPDFLQTARRLNSRVVIGQRNFTPPAMPLMRVLSNTLTSQILSGLTGRPIPDSQCGFRLIHREVLKKMALRENGFQLESEFFFRCRDLNVKIDFCPIPTVYNQYGSSMRHVHDTVKFLQLLGREVFKR</sequence>
<protein>
    <submittedName>
        <fullName evidence="2">Glycosyltransferase family 2 protein</fullName>
    </submittedName>
</protein>
<dbReference type="SUPFAM" id="SSF53448">
    <property type="entry name" value="Nucleotide-diphospho-sugar transferases"/>
    <property type="match status" value="1"/>
</dbReference>
<gene>
    <name evidence="2" type="ORF">ENJ15_03985</name>
</gene>
<dbReference type="CDD" id="cd04179">
    <property type="entry name" value="DPM_DPG-synthase_like"/>
    <property type="match status" value="1"/>
</dbReference>
<dbReference type="Proteomes" id="UP000885771">
    <property type="component" value="Unassembled WGS sequence"/>
</dbReference>
<accession>A0A7V5RP36</accession>
<comment type="caution">
    <text evidence="2">The sequence shown here is derived from an EMBL/GenBank/DDBJ whole genome shotgun (WGS) entry which is preliminary data.</text>
</comment>
<dbReference type="EMBL" id="DRLI01000153">
    <property type="protein sequence ID" value="HHM02148.1"/>
    <property type="molecule type" value="Genomic_DNA"/>
</dbReference>
<organism evidence="2">
    <name type="scientific">Caldithrix abyssi</name>
    <dbReference type="NCBI Taxonomy" id="187145"/>
    <lineage>
        <taxon>Bacteria</taxon>
        <taxon>Pseudomonadati</taxon>
        <taxon>Calditrichota</taxon>
        <taxon>Calditrichia</taxon>
        <taxon>Calditrichales</taxon>
        <taxon>Calditrichaceae</taxon>
        <taxon>Caldithrix</taxon>
    </lineage>
</organism>